<dbReference type="Pfam" id="PF13089">
    <property type="entry name" value="PP_kinase_N"/>
    <property type="match status" value="1"/>
</dbReference>
<dbReference type="InterPro" id="IPR041108">
    <property type="entry name" value="PP_kinase_C_1"/>
</dbReference>
<reference evidence="12" key="1">
    <citation type="submission" date="2020-08" db="EMBL/GenBank/DDBJ databases">
        <title>Genome public.</title>
        <authorList>
            <person name="Liu C."/>
            <person name="Sun Q."/>
        </authorList>
    </citation>
    <scope>NUCLEOTIDE SEQUENCE</scope>
    <source>
        <strain evidence="12">BX12</strain>
    </source>
</reference>
<evidence type="ECO:0000259" key="8">
    <source>
        <dbReference type="Pfam" id="PF02503"/>
    </source>
</evidence>
<feature type="binding site" evidence="6">
    <location>
        <position position="402"/>
    </location>
    <ligand>
        <name>Mg(2+)</name>
        <dbReference type="ChEBI" id="CHEBI:18420"/>
    </ligand>
</feature>
<dbReference type="EMBL" id="JACRYT010000008">
    <property type="protein sequence ID" value="MBC6679999.1"/>
    <property type="molecule type" value="Genomic_DNA"/>
</dbReference>
<keyword evidence="4 6" id="KW-0418">Kinase</keyword>
<keyword evidence="6" id="KW-0460">Magnesium</keyword>
<comment type="catalytic activity">
    <reaction evidence="6 7">
        <text>[phosphate](n) + ATP = [phosphate](n+1) + ADP</text>
        <dbReference type="Rhea" id="RHEA:19573"/>
        <dbReference type="Rhea" id="RHEA-COMP:9859"/>
        <dbReference type="Rhea" id="RHEA-COMP:14280"/>
        <dbReference type="ChEBI" id="CHEBI:16838"/>
        <dbReference type="ChEBI" id="CHEBI:30616"/>
        <dbReference type="ChEBI" id="CHEBI:456216"/>
        <dbReference type="EC" id="2.7.4.1"/>
    </reaction>
</comment>
<comment type="PTM">
    <text evidence="6 7">An intermediate of this reaction is the autophosphorylated ppk in which a phosphate is covalently linked to a histidine residue through a N-P bond.</text>
</comment>
<organism evidence="12 13">
    <name type="scientific">Zhenpiania hominis</name>
    <dbReference type="NCBI Taxonomy" id="2763644"/>
    <lineage>
        <taxon>Bacteria</taxon>
        <taxon>Bacillati</taxon>
        <taxon>Bacillota</taxon>
        <taxon>Clostridia</taxon>
        <taxon>Peptostreptococcales</taxon>
        <taxon>Anaerovoracaceae</taxon>
        <taxon>Zhenpiania</taxon>
    </lineage>
</organism>
<dbReference type="CDD" id="cd09166">
    <property type="entry name" value="PLDc_PPK1_C1_unchar"/>
    <property type="match status" value="1"/>
</dbReference>
<feature type="binding site" evidence="6">
    <location>
        <position position="465"/>
    </location>
    <ligand>
        <name>ATP</name>
        <dbReference type="ChEBI" id="CHEBI:30616"/>
    </ligand>
</feature>
<dbReference type="InterPro" id="IPR036830">
    <property type="entry name" value="PP_kinase_middle_dom_sf"/>
</dbReference>
<keyword evidence="3 6" id="KW-0547">Nucleotide-binding</keyword>
<comment type="similarity">
    <text evidence="6 7">Belongs to the polyphosphate kinase 1 (PPK1) family.</text>
</comment>
<dbReference type="RefSeq" id="WP_187303101.1">
    <property type="nucleotide sequence ID" value="NZ_JACRYT010000008.1"/>
</dbReference>
<dbReference type="InterPro" id="IPR003414">
    <property type="entry name" value="PP_kinase"/>
</dbReference>
<gene>
    <name evidence="12" type="primary">ppk1</name>
    <name evidence="6" type="synonym">ppk</name>
    <name evidence="12" type="ORF">H9L42_09165</name>
</gene>
<feature type="binding site" evidence="6">
    <location>
        <position position="561"/>
    </location>
    <ligand>
        <name>ATP</name>
        <dbReference type="ChEBI" id="CHEBI:30616"/>
    </ligand>
</feature>
<dbReference type="Gene3D" id="3.30.870.10">
    <property type="entry name" value="Endonuclease Chain A"/>
    <property type="match status" value="2"/>
</dbReference>
<dbReference type="Gene3D" id="3.30.1840.10">
    <property type="entry name" value="Polyphosphate kinase middle domain"/>
    <property type="match status" value="1"/>
</dbReference>
<feature type="domain" description="Polyphosphate kinase C-terminal" evidence="11">
    <location>
        <begin position="328"/>
        <end position="489"/>
    </location>
</feature>
<feature type="active site" description="Phosphohistidine intermediate" evidence="6">
    <location>
        <position position="432"/>
    </location>
</feature>
<evidence type="ECO:0000259" key="10">
    <source>
        <dbReference type="Pfam" id="PF13090"/>
    </source>
</evidence>
<dbReference type="SUPFAM" id="SSF56024">
    <property type="entry name" value="Phospholipase D/nuclease"/>
    <property type="match status" value="2"/>
</dbReference>
<dbReference type="GO" id="GO:0005524">
    <property type="term" value="F:ATP binding"/>
    <property type="evidence" value="ECO:0007669"/>
    <property type="project" value="UniProtKB-KW"/>
</dbReference>
<dbReference type="NCBIfam" id="NF003921">
    <property type="entry name" value="PRK05443.2-2"/>
    <property type="match status" value="1"/>
</dbReference>
<feature type="binding site" evidence="6">
    <location>
        <position position="589"/>
    </location>
    <ligand>
        <name>ATP</name>
        <dbReference type="ChEBI" id="CHEBI:30616"/>
    </ligand>
</feature>
<feature type="binding site" evidence="6">
    <location>
        <position position="372"/>
    </location>
    <ligand>
        <name>Mg(2+)</name>
        <dbReference type="ChEBI" id="CHEBI:18420"/>
    </ligand>
</feature>
<dbReference type="Proteomes" id="UP000602647">
    <property type="component" value="Unassembled WGS sequence"/>
</dbReference>
<protein>
    <recommendedName>
        <fullName evidence="6 7">Polyphosphate kinase</fullName>
        <ecNumber evidence="6 7">2.7.4.1</ecNumber>
    </recommendedName>
    <alternativeName>
        <fullName evidence="6">ATP-polyphosphate phosphotransferase</fullName>
    </alternativeName>
    <alternativeName>
        <fullName evidence="6">Polyphosphoric acid kinase</fullName>
    </alternativeName>
</protein>
<dbReference type="InterPro" id="IPR024953">
    <property type="entry name" value="PP_kinase_middle"/>
</dbReference>
<dbReference type="HAMAP" id="MF_00347">
    <property type="entry name" value="Polyphosphate_kinase"/>
    <property type="match status" value="1"/>
</dbReference>
<keyword evidence="6" id="KW-0479">Metal-binding</keyword>
<dbReference type="InterPro" id="IPR036832">
    <property type="entry name" value="PPK_N_dom_sf"/>
</dbReference>
<dbReference type="CDD" id="cd09169">
    <property type="entry name" value="PLDc_PPK1_C2_unchar"/>
    <property type="match status" value="1"/>
</dbReference>
<feature type="domain" description="Polyphosphate kinase C-terminal" evidence="10">
    <location>
        <begin position="500"/>
        <end position="666"/>
    </location>
</feature>
<evidence type="ECO:0000256" key="5">
    <source>
        <dbReference type="ARBA" id="ARBA00022840"/>
    </source>
</evidence>
<dbReference type="EC" id="2.7.4.1" evidence="6 7"/>
<evidence type="ECO:0000256" key="3">
    <source>
        <dbReference type="ARBA" id="ARBA00022741"/>
    </source>
</evidence>
<dbReference type="NCBIfam" id="NF003917">
    <property type="entry name" value="PRK05443.1-1"/>
    <property type="match status" value="1"/>
</dbReference>
<feature type="domain" description="Polyphosphate kinase N-terminal" evidence="9">
    <location>
        <begin position="8"/>
        <end position="112"/>
    </location>
</feature>
<evidence type="ECO:0000256" key="4">
    <source>
        <dbReference type="ARBA" id="ARBA00022777"/>
    </source>
</evidence>
<feature type="domain" description="Polyphosphate kinase middle" evidence="8">
    <location>
        <begin position="122"/>
        <end position="296"/>
    </location>
</feature>
<evidence type="ECO:0000313" key="13">
    <source>
        <dbReference type="Proteomes" id="UP000602647"/>
    </source>
</evidence>
<dbReference type="GO" id="GO:0006799">
    <property type="term" value="P:polyphosphate biosynthetic process"/>
    <property type="evidence" value="ECO:0007669"/>
    <property type="project" value="UniProtKB-UniRule"/>
</dbReference>
<dbReference type="GO" id="GO:0008976">
    <property type="term" value="F:polyphosphate kinase activity"/>
    <property type="evidence" value="ECO:0007669"/>
    <property type="project" value="UniProtKB-UniRule"/>
</dbReference>
<dbReference type="InterPro" id="IPR025198">
    <property type="entry name" value="PPK_N_dom"/>
</dbReference>
<comment type="caution">
    <text evidence="12">The sequence shown here is derived from an EMBL/GenBank/DDBJ whole genome shotgun (WGS) entry which is preliminary data.</text>
</comment>
<evidence type="ECO:0000259" key="9">
    <source>
        <dbReference type="Pfam" id="PF13089"/>
    </source>
</evidence>
<proteinExistence type="inferred from homology"/>
<dbReference type="InterPro" id="IPR025200">
    <property type="entry name" value="PPK_C_dom2"/>
</dbReference>
<dbReference type="Pfam" id="PF02503">
    <property type="entry name" value="PP_kinase"/>
    <property type="match status" value="1"/>
</dbReference>
<evidence type="ECO:0000256" key="6">
    <source>
        <dbReference type="HAMAP-Rule" id="MF_00347"/>
    </source>
</evidence>
<keyword evidence="13" id="KW-1185">Reference proteome</keyword>
<dbReference type="Gene3D" id="1.20.58.310">
    <property type="entry name" value="Polyphosphate kinase N-terminal domain"/>
    <property type="match status" value="1"/>
</dbReference>
<keyword evidence="5 6" id="KW-0067">ATP-binding</keyword>
<dbReference type="PANTHER" id="PTHR30218">
    <property type="entry name" value="POLYPHOSPHATE KINASE"/>
    <property type="match status" value="1"/>
</dbReference>
<name>A0A923NN25_9FIRM</name>
<evidence type="ECO:0000256" key="1">
    <source>
        <dbReference type="ARBA" id="ARBA00022553"/>
    </source>
</evidence>
<dbReference type="PIRSF" id="PIRSF015589">
    <property type="entry name" value="PP_kinase"/>
    <property type="match status" value="1"/>
</dbReference>
<comment type="function">
    <text evidence="6 7">Catalyzes the reversible transfer of the terminal phosphate of ATP to form a long-chain polyphosphate (polyP).</text>
</comment>
<keyword evidence="1 6" id="KW-0597">Phosphoprotein</keyword>
<dbReference type="AlphaFoldDB" id="A0A923NN25"/>
<sequence length="705" mass="81022">MKETIYTQNRELSWLRFNERVMDEAVEEGVPVFERLKFISIFTSNLDEFFMIRVGSLYDQTFLAEPQIDNKTGMTADEQLSEIFRAVAPLYKKRDKIYLEVKRRLADKGVSCIGIAELDEKERTFAAEHFQNYVQPILSPQIINAHHPFPHLINKGLYVVLLLKIHDKTAFGIVPVPGTLERVLCLPGDRCRYILLEEIVCEYIDQIFDNCKVQAKTIISVTRNADVNVSSLVDEDEDFRHQMKRVLKKRARLAPVRLEYFREIDDKTEKFLREKLNLKKEQVFGSRAPLEMSYVFPLLDKLPQQLAQVVTYEHFDPQPPKWQVPGENIMKKVEQQDVLLSYPYEKMGPFLQLIREAANDPNVISIKITIYRLASKATLVDYLRTAAENGKEVTVLMELRARFDEANNINWSESLEDAGCTVIYGMKDYKVHSKVCLITKMEKGRIKWITQVGTGNYNEKTAKQYTDLSLITANQEIGNDASNYFKNMAIANLDGSYSRLLVAPNSMKNKILALIHGEIQKAQQGKPARIMVKINSLTDRKTIDALSEASRAGVQIDMIIRGICCLLPGIEGYTDNIHVTSVVGRFLEHSRVYCFGEGDEMQMYISSADFMTRNLNRRVEVACPVLDPGIKKQIMDIMNLMLRDNVKARNLRYDGLYEKKRVDEEPVDCQQELIRQALLTGPPPEPMQEAPREGFLARLKRFLFS</sequence>
<dbReference type="Pfam" id="PF17941">
    <property type="entry name" value="PP_kinase_C_1"/>
    <property type="match status" value="1"/>
</dbReference>
<dbReference type="PANTHER" id="PTHR30218:SF0">
    <property type="entry name" value="POLYPHOSPHATE KINASE"/>
    <property type="match status" value="1"/>
</dbReference>
<evidence type="ECO:0000259" key="11">
    <source>
        <dbReference type="Pfam" id="PF17941"/>
    </source>
</evidence>
<dbReference type="GO" id="GO:0046872">
    <property type="term" value="F:metal ion binding"/>
    <property type="evidence" value="ECO:0007669"/>
    <property type="project" value="UniProtKB-KW"/>
</dbReference>
<dbReference type="NCBIfam" id="TIGR03705">
    <property type="entry name" value="poly_P_kin"/>
    <property type="match status" value="1"/>
</dbReference>
<evidence type="ECO:0000256" key="7">
    <source>
        <dbReference type="RuleBase" id="RU003800"/>
    </source>
</evidence>
<dbReference type="Pfam" id="PF13090">
    <property type="entry name" value="PP_kinase_C"/>
    <property type="match status" value="1"/>
</dbReference>
<evidence type="ECO:0000256" key="2">
    <source>
        <dbReference type="ARBA" id="ARBA00022679"/>
    </source>
</evidence>
<dbReference type="SUPFAM" id="SSF143724">
    <property type="entry name" value="PHP14-like"/>
    <property type="match status" value="1"/>
</dbReference>
<comment type="cofactor">
    <cofactor evidence="6">
        <name>Mg(2+)</name>
        <dbReference type="ChEBI" id="CHEBI:18420"/>
    </cofactor>
</comment>
<evidence type="ECO:0000313" key="12">
    <source>
        <dbReference type="EMBL" id="MBC6679999.1"/>
    </source>
</evidence>
<feature type="binding site" evidence="6">
    <location>
        <position position="45"/>
    </location>
    <ligand>
        <name>ATP</name>
        <dbReference type="ChEBI" id="CHEBI:30616"/>
    </ligand>
</feature>
<accession>A0A923NN25</accession>
<dbReference type="SUPFAM" id="SSF140356">
    <property type="entry name" value="PPK N-terminal domain-like"/>
    <property type="match status" value="1"/>
</dbReference>
<keyword evidence="2 6" id="KW-0808">Transferase</keyword>
<dbReference type="GO" id="GO:0009358">
    <property type="term" value="C:polyphosphate kinase complex"/>
    <property type="evidence" value="ECO:0007669"/>
    <property type="project" value="InterPro"/>
</dbReference>